<dbReference type="InterPro" id="IPR017926">
    <property type="entry name" value="GATASE"/>
</dbReference>
<evidence type="ECO:0000313" key="3">
    <source>
        <dbReference type="EMBL" id="KAI7808494.1"/>
    </source>
</evidence>
<dbReference type="SUPFAM" id="SSF52317">
    <property type="entry name" value="Class I glutamine amidotransferase-like"/>
    <property type="match status" value="1"/>
</dbReference>
<accession>A0A9W7WUG7</accession>
<reference evidence="3" key="1">
    <citation type="submission" date="2021-02" db="EMBL/GenBank/DDBJ databases">
        <title>Comparative genomics reveals that relaxation of natural selection precedes convergent phenotypic evolution of cavefish.</title>
        <authorList>
            <person name="Peng Z."/>
        </authorList>
    </citation>
    <scope>NUCLEOTIDE SEQUENCE</scope>
    <source>
        <tissue evidence="3">Muscle</tissue>
    </source>
</reference>
<feature type="region of interest" description="Disordered" evidence="1">
    <location>
        <begin position="1"/>
        <end position="35"/>
    </location>
</feature>
<dbReference type="AlphaFoldDB" id="A0A9W7WUG7"/>
<evidence type="ECO:0000259" key="2">
    <source>
        <dbReference type="Pfam" id="PF00117"/>
    </source>
</evidence>
<dbReference type="Proteomes" id="UP001059041">
    <property type="component" value="Linkage Group LG6"/>
</dbReference>
<comment type="caution">
    <text evidence="3">The sequence shown here is derived from an EMBL/GenBank/DDBJ whole genome shotgun (WGS) entry which is preliminary data.</text>
</comment>
<evidence type="ECO:0000256" key="1">
    <source>
        <dbReference type="SAM" id="MobiDB-lite"/>
    </source>
</evidence>
<evidence type="ECO:0000313" key="4">
    <source>
        <dbReference type="Proteomes" id="UP001059041"/>
    </source>
</evidence>
<proteinExistence type="predicted"/>
<dbReference type="InterPro" id="IPR029062">
    <property type="entry name" value="Class_I_gatase-like"/>
</dbReference>
<organism evidence="3 4">
    <name type="scientific">Triplophysa rosa</name>
    <name type="common">Cave loach</name>
    <dbReference type="NCBI Taxonomy" id="992332"/>
    <lineage>
        <taxon>Eukaryota</taxon>
        <taxon>Metazoa</taxon>
        <taxon>Chordata</taxon>
        <taxon>Craniata</taxon>
        <taxon>Vertebrata</taxon>
        <taxon>Euteleostomi</taxon>
        <taxon>Actinopterygii</taxon>
        <taxon>Neopterygii</taxon>
        <taxon>Teleostei</taxon>
        <taxon>Ostariophysi</taxon>
        <taxon>Cypriniformes</taxon>
        <taxon>Nemacheilidae</taxon>
        <taxon>Triplophysa</taxon>
    </lineage>
</organism>
<gene>
    <name evidence="3" type="ORF">IRJ41_006165</name>
</gene>
<feature type="domain" description="Glutamine amidotransferase" evidence="2">
    <location>
        <begin position="31"/>
        <end position="96"/>
    </location>
</feature>
<dbReference type="Pfam" id="PF00117">
    <property type="entry name" value="GATase"/>
    <property type="match status" value="1"/>
</dbReference>
<dbReference type="EMBL" id="JAFHDT010000006">
    <property type="protein sequence ID" value="KAI7808494.1"/>
    <property type="molecule type" value="Genomic_DNA"/>
</dbReference>
<name>A0A9W7WUG7_TRIRA</name>
<dbReference type="PROSITE" id="PS51273">
    <property type="entry name" value="GATASE_TYPE_1"/>
    <property type="match status" value="1"/>
</dbReference>
<dbReference type="Gene3D" id="3.40.50.880">
    <property type="match status" value="1"/>
</dbReference>
<feature type="compositionally biased region" description="Polar residues" evidence="1">
    <location>
        <begin position="14"/>
        <end position="24"/>
    </location>
</feature>
<keyword evidence="4" id="KW-1185">Reference proteome</keyword>
<sequence>MRGEQFLKGVGSVSPANPLNPSHSPDTDYKGGQSQPVVNVMTGQAFITAQIHGYGIDIESLPPGSSLLFINANDETNEGIMHNANPAFIVHFQPEA</sequence>
<protein>
    <submittedName>
        <fullName evidence="3">Carbamoyl-phosphate synthase</fullName>
    </submittedName>
</protein>